<comment type="caution">
    <text evidence="1">The sequence shown here is derived from an EMBL/GenBank/DDBJ whole genome shotgun (WGS) entry which is preliminary data.</text>
</comment>
<protein>
    <submittedName>
        <fullName evidence="1">2'-5' RNA ligase family protein</fullName>
    </submittedName>
</protein>
<accession>A0A848J721</accession>
<evidence type="ECO:0000313" key="1">
    <source>
        <dbReference type="EMBL" id="NMM50189.1"/>
    </source>
</evidence>
<keyword evidence="1" id="KW-0436">Ligase</keyword>
<sequence length="188" mass="21617">MSDSKSLSLYYVACLVSSPVKEEIMAFMKEIERMTGAKHAQKSPPHITLFPPFKMKSDNENQVIKHLKEICKDISPFEVRVNGVSGFAPRVVYVNPVKNMELSDLRDSILTGLEESLGIIADRNTKKPFNPHITIANRDLKKEDYSFVIDYFKKIQFERTYSQNNLSLLKHNGKFWDVYDTISFGPHL</sequence>
<proteinExistence type="predicted"/>
<dbReference type="EMBL" id="JABBNU010000011">
    <property type="protein sequence ID" value="NMM50189.1"/>
    <property type="molecule type" value="Genomic_DNA"/>
</dbReference>
<keyword evidence="2" id="KW-1185">Reference proteome</keyword>
<dbReference type="Gene3D" id="3.90.1140.10">
    <property type="entry name" value="Cyclic phosphodiesterase"/>
    <property type="match status" value="1"/>
</dbReference>
<dbReference type="PANTHER" id="PTHR40037">
    <property type="entry name" value="PHOSPHOESTERASE YJCG-RELATED"/>
    <property type="match status" value="1"/>
</dbReference>
<evidence type="ECO:0000313" key="2">
    <source>
        <dbReference type="Proteomes" id="UP000559010"/>
    </source>
</evidence>
<name>A0A848J721_9BACT</name>
<dbReference type="RefSeq" id="WP_169684551.1">
    <property type="nucleotide sequence ID" value="NZ_JABBNU010000011.1"/>
</dbReference>
<dbReference type="Proteomes" id="UP000559010">
    <property type="component" value="Unassembled WGS sequence"/>
</dbReference>
<dbReference type="InterPro" id="IPR009097">
    <property type="entry name" value="Cyclic_Pdiesterase"/>
</dbReference>
<dbReference type="InterPro" id="IPR050580">
    <property type="entry name" value="2H_phosphoesterase_YjcG-like"/>
</dbReference>
<dbReference type="GO" id="GO:0016874">
    <property type="term" value="F:ligase activity"/>
    <property type="evidence" value="ECO:0007669"/>
    <property type="project" value="UniProtKB-KW"/>
</dbReference>
<dbReference type="SUPFAM" id="SSF55144">
    <property type="entry name" value="LigT-like"/>
    <property type="match status" value="1"/>
</dbReference>
<dbReference type="AlphaFoldDB" id="A0A848J721"/>
<gene>
    <name evidence="1" type="ORF">HH304_17405</name>
</gene>
<dbReference type="Pfam" id="PF13563">
    <property type="entry name" value="2_5_RNA_ligase2"/>
    <property type="match status" value="1"/>
</dbReference>
<dbReference type="PANTHER" id="PTHR40037:SF1">
    <property type="entry name" value="PHOSPHOESTERASE SAOUHSC_00951-RELATED"/>
    <property type="match status" value="1"/>
</dbReference>
<reference evidence="1 2" key="1">
    <citation type="submission" date="2020-04" db="EMBL/GenBank/DDBJ databases">
        <title>Flammeovirgaceae bacterium KN852 isolated from deep sea.</title>
        <authorList>
            <person name="Zhang D.-C."/>
        </authorList>
    </citation>
    <scope>NUCLEOTIDE SEQUENCE [LARGE SCALE GENOMIC DNA]</scope>
    <source>
        <strain evidence="1 2">KN852</strain>
    </source>
</reference>
<organism evidence="1 2">
    <name type="scientific">Marinigracilibium pacificum</name>
    <dbReference type="NCBI Taxonomy" id="2729599"/>
    <lineage>
        <taxon>Bacteria</taxon>
        <taxon>Pseudomonadati</taxon>
        <taxon>Bacteroidota</taxon>
        <taxon>Cytophagia</taxon>
        <taxon>Cytophagales</taxon>
        <taxon>Flammeovirgaceae</taxon>
        <taxon>Marinigracilibium</taxon>
    </lineage>
</organism>